<dbReference type="OrthoDB" id="3267806at2759"/>
<accession>A0A5M3N4E6</accession>
<gene>
    <name evidence="2" type="ORF">CONPUDRAFT_114263</name>
</gene>
<evidence type="ECO:0000313" key="3">
    <source>
        <dbReference type="Proteomes" id="UP000053558"/>
    </source>
</evidence>
<comment type="caution">
    <text evidence="2">The sequence shown here is derived from an EMBL/GenBank/DDBJ whole genome shotgun (WGS) entry which is preliminary data.</text>
</comment>
<evidence type="ECO:0000256" key="1">
    <source>
        <dbReference type="SAM" id="Phobius"/>
    </source>
</evidence>
<dbReference type="Proteomes" id="UP000053558">
    <property type="component" value="Unassembled WGS sequence"/>
</dbReference>
<dbReference type="GeneID" id="19199064"/>
<organism evidence="2 3">
    <name type="scientific">Coniophora puteana (strain RWD-64-598)</name>
    <name type="common">Brown rot fungus</name>
    <dbReference type="NCBI Taxonomy" id="741705"/>
    <lineage>
        <taxon>Eukaryota</taxon>
        <taxon>Fungi</taxon>
        <taxon>Dikarya</taxon>
        <taxon>Basidiomycota</taxon>
        <taxon>Agaricomycotina</taxon>
        <taxon>Agaricomycetes</taxon>
        <taxon>Agaricomycetidae</taxon>
        <taxon>Boletales</taxon>
        <taxon>Coniophorineae</taxon>
        <taxon>Coniophoraceae</taxon>
        <taxon>Coniophora</taxon>
    </lineage>
</organism>
<dbReference type="RefSeq" id="XP_007763050.1">
    <property type="nucleotide sequence ID" value="XM_007764860.1"/>
</dbReference>
<dbReference type="EMBL" id="JH711573">
    <property type="protein sequence ID" value="EIW86127.1"/>
    <property type="molecule type" value="Genomic_DNA"/>
</dbReference>
<protein>
    <recommendedName>
        <fullName evidence="4">Family A G protein-coupled receptor-like protein</fullName>
    </recommendedName>
</protein>
<evidence type="ECO:0008006" key="4">
    <source>
        <dbReference type="Google" id="ProtNLM"/>
    </source>
</evidence>
<feature type="transmembrane region" description="Helical" evidence="1">
    <location>
        <begin position="20"/>
        <end position="49"/>
    </location>
</feature>
<keyword evidence="3" id="KW-1185">Reference proteome</keyword>
<feature type="transmembrane region" description="Helical" evidence="1">
    <location>
        <begin position="61"/>
        <end position="82"/>
    </location>
</feature>
<keyword evidence="1" id="KW-0472">Membrane</keyword>
<name>A0A5M3N4E6_CONPW</name>
<feature type="transmembrane region" description="Helical" evidence="1">
    <location>
        <begin position="189"/>
        <end position="210"/>
    </location>
</feature>
<feature type="transmembrane region" description="Helical" evidence="1">
    <location>
        <begin position="102"/>
        <end position="122"/>
    </location>
</feature>
<sequence>MTSTTSTQQVPDLAAAQFAASLQIIGTMTVGGVFYGFMTVTAAMCFWSLLQTRQRWSSRQLALLLAYVGALWAAGTVMMGGISQGSINTFVYNGARALESPYAQAPAVGSTTLVVDTTWWIVRLLTDGMMLWRFKVIWSTSRLWRYLIVAPVLFYLSAALCGFLAAIVFSRRSVFNASDTTTHDLITSMFITSFALNLYVTVLVAGRLFAYRRRFRANWGSPHTKHYTSMGAMLVESYLILALFTIAFVVTYLLNSPAQYMAATVFGQMQITAPLLVMLRVSRGVAWGSTTPASVGSVVDRALGAHDLRGAQVGAS</sequence>
<dbReference type="KEGG" id="cput:CONPUDRAFT_114263"/>
<feature type="transmembrane region" description="Helical" evidence="1">
    <location>
        <begin position="260"/>
        <end position="279"/>
    </location>
</feature>
<feature type="transmembrane region" description="Helical" evidence="1">
    <location>
        <begin position="231"/>
        <end position="254"/>
    </location>
</feature>
<proteinExistence type="predicted"/>
<evidence type="ECO:0000313" key="2">
    <source>
        <dbReference type="EMBL" id="EIW86127.1"/>
    </source>
</evidence>
<feature type="transmembrane region" description="Helical" evidence="1">
    <location>
        <begin position="143"/>
        <end position="169"/>
    </location>
</feature>
<keyword evidence="1" id="KW-0812">Transmembrane</keyword>
<dbReference type="AlphaFoldDB" id="A0A5M3N4E6"/>
<reference evidence="3" key="1">
    <citation type="journal article" date="2012" name="Science">
        <title>The Paleozoic origin of enzymatic lignin decomposition reconstructed from 31 fungal genomes.</title>
        <authorList>
            <person name="Floudas D."/>
            <person name="Binder M."/>
            <person name="Riley R."/>
            <person name="Barry K."/>
            <person name="Blanchette R.A."/>
            <person name="Henrissat B."/>
            <person name="Martinez A.T."/>
            <person name="Otillar R."/>
            <person name="Spatafora J.W."/>
            <person name="Yadav J.S."/>
            <person name="Aerts A."/>
            <person name="Benoit I."/>
            <person name="Boyd A."/>
            <person name="Carlson A."/>
            <person name="Copeland A."/>
            <person name="Coutinho P.M."/>
            <person name="de Vries R.P."/>
            <person name="Ferreira P."/>
            <person name="Findley K."/>
            <person name="Foster B."/>
            <person name="Gaskell J."/>
            <person name="Glotzer D."/>
            <person name="Gorecki P."/>
            <person name="Heitman J."/>
            <person name="Hesse C."/>
            <person name="Hori C."/>
            <person name="Igarashi K."/>
            <person name="Jurgens J.A."/>
            <person name="Kallen N."/>
            <person name="Kersten P."/>
            <person name="Kohler A."/>
            <person name="Kuees U."/>
            <person name="Kumar T.K.A."/>
            <person name="Kuo A."/>
            <person name="LaButti K."/>
            <person name="Larrondo L.F."/>
            <person name="Lindquist E."/>
            <person name="Ling A."/>
            <person name="Lombard V."/>
            <person name="Lucas S."/>
            <person name="Lundell T."/>
            <person name="Martin R."/>
            <person name="McLaughlin D.J."/>
            <person name="Morgenstern I."/>
            <person name="Morin E."/>
            <person name="Murat C."/>
            <person name="Nagy L.G."/>
            <person name="Nolan M."/>
            <person name="Ohm R.A."/>
            <person name="Patyshakuliyeva A."/>
            <person name="Rokas A."/>
            <person name="Ruiz-Duenas F.J."/>
            <person name="Sabat G."/>
            <person name="Salamov A."/>
            <person name="Samejima M."/>
            <person name="Schmutz J."/>
            <person name="Slot J.C."/>
            <person name="St John F."/>
            <person name="Stenlid J."/>
            <person name="Sun H."/>
            <person name="Sun S."/>
            <person name="Syed K."/>
            <person name="Tsang A."/>
            <person name="Wiebenga A."/>
            <person name="Young D."/>
            <person name="Pisabarro A."/>
            <person name="Eastwood D.C."/>
            <person name="Martin F."/>
            <person name="Cullen D."/>
            <person name="Grigoriev I.V."/>
            <person name="Hibbett D.S."/>
        </authorList>
    </citation>
    <scope>NUCLEOTIDE SEQUENCE [LARGE SCALE GENOMIC DNA]</scope>
    <source>
        <strain evidence="3">RWD-64-598 SS2</strain>
    </source>
</reference>
<keyword evidence="1" id="KW-1133">Transmembrane helix</keyword>